<evidence type="ECO:0000256" key="2">
    <source>
        <dbReference type="ARBA" id="ARBA00011775"/>
    </source>
</evidence>
<gene>
    <name evidence="14" type="ORF">WJX73_009453</name>
</gene>
<keyword evidence="3 10" id="KW-0813">Transport</keyword>
<dbReference type="CDD" id="cd14830">
    <property type="entry name" value="Delta_COP_N"/>
    <property type="match status" value="1"/>
</dbReference>
<keyword evidence="5 10" id="KW-0931">ER-Golgi transport</keyword>
<dbReference type="SUPFAM" id="SSF49447">
    <property type="entry name" value="Second domain of Mu2 adaptin subunit (ap50) of ap2 adaptor"/>
    <property type="match status" value="1"/>
</dbReference>
<comment type="function">
    <text evidence="10">The coatomer is a cytosolic protein complex that binds to dilysine motifs and reversibly associates with Golgi non-clathrin-coated vesicles, which further mediate biosynthetic protein transport from the ER, via the Golgi up to the trans Golgi network. Coatomer complex is required for budding from Golgi membranes, and is essential for the retrograde Golgi-to-ER transport of dilysine-tagged proteins.</text>
</comment>
<comment type="caution">
    <text evidence="14">The sequence shown here is derived from an EMBL/GenBank/DDBJ whole genome shotgun (WGS) entry which is preliminary data.</text>
</comment>
<comment type="similarity">
    <text evidence="1 10">Belongs to the adaptor complexes medium subunit family. Delta-COP subfamily.</text>
</comment>
<organism evidence="14 15">
    <name type="scientific">Symbiochloris irregularis</name>
    <dbReference type="NCBI Taxonomy" id="706552"/>
    <lineage>
        <taxon>Eukaryota</taxon>
        <taxon>Viridiplantae</taxon>
        <taxon>Chlorophyta</taxon>
        <taxon>core chlorophytes</taxon>
        <taxon>Trebouxiophyceae</taxon>
        <taxon>Trebouxiales</taxon>
        <taxon>Trebouxiaceae</taxon>
        <taxon>Symbiochloris</taxon>
    </lineage>
</organism>
<comment type="subcellular location">
    <subcellularLocation>
        <location evidence="10 11">Cytoplasm</location>
    </subcellularLocation>
    <subcellularLocation>
        <location evidence="10 11">Cytoplasmic vesicle</location>
        <location evidence="10 11">COPI-coated vesicle membrane</location>
        <topology evidence="10 11">Peripheral membrane protein</topology>
        <orientation evidence="10 11">Cytoplasmic side</orientation>
    </subcellularLocation>
    <subcellularLocation>
        <location evidence="10 11">Golgi apparatus membrane</location>
        <topology evidence="10 11">Peripheral membrane protein</topology>
        <orientation evidence="10 11">Cytoplasmic side</orientation>
    </subcellularLocation>
</comment>
<evidence type="ECO:0000256" key="7">
    <source>
        <dbReference type="ARBA" id="ARBA00023034"/>
    </source>
</evidence>
<feature type="compositionally biased region" description="Low complexity" evidence="12">
    <location>
        <begin position="211"/>
        <end position="220"/>
    </location>
</feature>
<accession>A0AAW1NZ56</accession>
<dbReference type="GO" id="GO:0006888">
    <property type="term" value="P:endoplasmic reticulum to Golgi vesicle-mediated transport"/>
    <property type="evidence" value="ECO:0007669"/>
    <property type="project" value="TreeGrafter"/>
</dbReference>
<keyword evidence="6 10" id="KW-0653">Protein transport</keyword>
<feature type="region of interest" description="Disordered" evidence="12">
    <location>
        <begin position="170"/>
        <end position="231"/>
    </location>
</feature>
<dbReference type="GO" id="GO:0051645">
    <property type="term" value="P:Golgi localization"/>
    <property type="evidence" value="ECO:0007669"/>
    <property type="project" value="TreeGrafter"/>
</dbReference>
<evidence type="ECO:0000256" key="4">
    <source>
        <dbReference type="ARBA" id="ARBA00022490"/>
    </source>
</evidence>
<dbReference type="Proteomes" id="UP001465755">
    <property type="component" value="Unassembled WGS sequence"/>
</dbReference>
<keyword evidence="7 10" id="KW-0333">Golgi apparatus</keyword>
<dbReference type="PANTHER" id="PTHR10121">
    <property type="entry name" value="COATOMER SUBUNIT DELTA"/>
    <property type="match status" value="1"/>
</dbReference>
<dbReference type="PANTHER" id="PTHR10121:SF0">
    <property type="entry name" value="COATOMER SUBUNIT DELTA"/>
    <property type="match status" value="1"/>
</dbReference>
<proteinExistence type="inferred from homology"/>
<evidence type="ECO:0000256" key="10">
    <source>
        <dbReference type="RuleBase" id="RU364018"/>
    </source>
</evidence>
<evidence type="ECO:0000313" key="14">
    <source>
        <dbReference type="EMBL" id="KAK9800207.1"/>
    </source>
</evidence>
<dbReference type="FunFam" id="2.60.40.1170:FF:000007">
    <property type="entry name" value="Coatomer subunit delta"/>
    <property type="match status" value="1"/>
</dbReference>
<keyword evidence="8 10" id="KW-0472">Membrane</keyword>
<dbReference type="Gene3D" id="3.30.450.60">
    <property type="match status" value="1"/>
</dbReference>
<evidence type="ECO:0000313" key="15">
    <source>
        <dbReference type="Proteomes" id="UP001465755"/>
    </source>
</evidence>
<feature type="compositionally biased region" description="Polar residues" evidence="12">
    <location>
        <begin position="191"/>
        <end position="210"/>
    </location>
</feature>
<evidence type="ECO:0000256" key="6">
    <source>
        <dbReference type="ARBA" id="ARBA00022927"/>
    </source>
</evidence>
<keyword evidence="15" id="KW-1185">Reference proteome</keyword>
<evidence type="ECO:0000256" key="12">
    <source>
        <dbReference type="SAM" id="MobiDB-lite"/>
    </source>
</evidence>
<dbReference type="Pfam" id="PF00928">
    <property type="entry name" value="Adap_comp_sub"/>
    <property type="match status" value="1"/>
</dbReference>
<evidence type="ECO:0000256" key="8">
    <source>
        <dbReference type="ARBA" id="ARBA00023136"/>
    </source>
</evidence>
<evidence type="ECO:0000256" key="11">
    <source>
        <dbReference type="RuleBase" id="RU366052"/>
    </source>
</evidence>
<dbReference type="EMBL" id="JALJOQ010000085">
    <property type="protein sequence ID" value="KAK9800207.1"/>
    <property type="molecule type" value="Genomic_DNA"/>
</dbReference>
<keyword evidence="4 10" id="KW-0963">Cytoplasm</keyword>
<dbReference type="GO" id="GO:0006890">
    <property type="term" value="P:retrograde vesicle-mediated transport, Golgi to endoplasmic reticulum"/>
    <property type="evidence" value="ECO:0007669"/>
    <property type="project" value="UniProtKB-UniRule"/>
</dbReference>
<protein>
    <recommendedName>
        <fullName evidence="10">Coatomer subunit delta</fullName>
    </recommendedName>
</protein>
<dbReference type="GO" id="GO:0015031">
    <property type="term" value="P:protein transport"/>
    <property type="evidence" value="ECO:0007669"/>
    <property type="project" value="UniProtKB-KW"/>
</dbReference>
<comment type="subunit">
    <text evidence="2 10">Oligomeric complex that consists of at least the alpha, beta, beta', gamma, delta, epsilon and zeta subunits.</text>
</comment>
<evidence type="ECO:0000259" key="13">
    <source>
        <dbReference type="PROSITE" id="PS51072"/>
    </source>
</evidence>
<dbReference type="SUPFAM" id="SSF64356">
    <property type="entry name" value="SNARE-like"/>
    <property type="match status" value="1"/>
</dbReference>
<evidence type="ECO:0000256" key="5">
    <source>
        <dbReference type="ARBA" id="ARBA00022892"/>
    </source>
</evidence>
<reference evidence="14 15" key="1">
    <citation type="journal article" date="2024" name="Nat. Commun.">
        <title>Phylogenomics reveals the evolutionary origins of lichenization in chlorophyte algae.</title>
        <authorList>
            <person name="Puginier C."/>
            <person name="Libourel C."/>
            <person name="Otte J."/>
            <person name="Skaloud P."/>
            <person name="Haon M."/>
            <person name="Grisel S."/>
            <person name="Petersen M."/>
            <person name="Berrin J.G."/>
            <person name="Delaux P.M."/>
            <person name="Dal Grande F."/>
            <person name="Keller J."/>
        </authorList>
    </citation>
    <scope>NUCLEOTIDE SEQUENCE [LARGE SCALE GENOMIC DNA]</scope>
    <source>
        <strain evidence="14 15">SAG 2036</strain>
    </source>
</reference>
<dbReference type="InterPro" id="IPR027059">
    <property type="entry name" value="Coatomer_dsu"/>
</dbReference>
<dbReference type="InterPro" id="IPR011012">
    <property type="entry name" value="Longin-like_dom_sf"/>
</dbReference>
<name>A0AAW1NZ56_9CHLO</name>
<evidence type="ECO:0000256" key="9">
    <source>
        <dbReference type="ARBA" id="ARBA00023329"/>
    </source>
</evidence>
<evidence type="ECO:0000256" key="1">
    <source>
        <dbReference type="ARBA" id="ARBA00010516"/>
    </source>
</evidence>
<dbReference type="InterPro" id="IPR028565">
    <property type="entry name" value="MHD"/>
</dbReference>
<feature type="region of interest" description="Disordered" evidence="12">
    <location>
        <begin position="252"/>
        <end position="271"/>
    </location>
</feature>
<feature type="domain" description="MHD" evidence="13">
    <location>
        <begin position="272"/>
        <end position="511"/>
    </location>
</feature>
<sequence>MVVLAASLVSKSGKALVSRQFVDMSRIRIEGLLAAFPKLVNSNKQHTYVETENVRYVYQPMEGMYLLLVTNKASNILEDLETLRLLSKVVPDYVAALDEESVSRGAFELLFAFDEVISLGHKENVTVTQVKQNTEMESHEERLHKMIIQSKINETKDVMKRKATEIDKAKVERTREPGLSSAYVPTAAPSIPSSRNLDLNTPSFSRPDSTAASLGAGASAPRKGMQLGKAKKGASDFLESLRAEGDVIQEAADPGPVAGRGGAPAPPPTLPSEPVAILVSEKVVLGLNKDGGVRDMEVQGSMSLQVISEDEACIIVDIESGANAGYQFKTHPNIDKQMYNSQSRLGLKDATKQFPTGSPLAILKWRMQTQSEDAVPLLINCWPSASGGESYVNIEYESTVDFDLHNVVITIPIPTSSAPRINQVDGDYQYNARTNSLAWTVDIIDASNRSGAMEFVVPVSSPDSFFPVDVSFSATHTLCQVVVKSVTSALTGEPVKYGYSSNMITDGYDVS</sequence>
<dbReference type="GO" id="GO:0030126">
    <property type="term" value="C:COPI vesicle coat"/>
    <property type="evidence" value="ECO:0007669"/>
    <property type="project" value="UniProtKB-UniRule"/>
</dbReference>
<dbReference type="InterPro" id="IPR036168">
    <property type="entry name" value="AP2_Mu_C_sf"/>
</dbReference>
<evidence type="ECO:0000256" key="3">
    <source>
        <dbReference type="ARBA" id="ARBA00022448"/>
    </source>
</evidence>
<dbReference type="GO" id="GO:0000139">
    <property type="term" value="C:Golgi membrane"/>
    <property type="evidence" value="ECO:0007669"/>
    <property type="project" value="UniProtKB-SubCell"/>
</dbReference>
<dbReference type="PROSITE" id="PS51072">
    <property type="entry name" value="MHD"/>
    <property type="match status" value="1"/>
</dbReference>
<dbReference type="AlphaFoldDB" id="A0AAW1NZ56"/>
<dbReference type="Gene3D" id="2.60.40.1170">
    <property type="entry name" value="Mu homology domain, subdomain B"/>
    <property type="match status" value="2"/>
</dbReference>
<keyword evidence="9 10" id="KW-0968">Cytoplasmic vesicle</keyword>
<dbReference type="FunFam" id="3.30.450.60:FF:000003">
    <property type="entry name" value="Coatomer subunit delta"/>
    <property type="match status" value="1"/>
</dbReference>
<dbReference type="CDD" id="cd09254">
    <property type="entry name" value="AP_delta-COPI_MHD"/>
    <property type="match status" value="1"/>
</dbReference>